<dbReference type="Proteomes" id="UP000194360">
    <property type="component" value="Unassembled WGS sequence"/>
</dbReference>
<dbReference type="STRING" id="2074.BG845_05610"/>
<dbReference type="PANTHER" id="PTHR42680">
    <property type="entry name" value="DCTP DEAMINASE"/>
    <property type="match status" value="1"/>
</dbReference>
<gene>
    <name evidence="3" type="primary">dcd_2</name>
    <name evidence="3" type="ORF">BG845_05610</name>
</gene>
<dbReference type="NCBIfam" id="TIGR02274">
    <property type="entry name" value="dCTP_deam"/>
    <property type="match status" value="1"/>
</dbReference>
<evidence type="ECO:0000313" key="3">
    <source>
        <dbReference type="EMBL" id="OSY36095.1"/>
    </source>
</evidence>
<dbReference type="GO" id="GO:0006229">
    <property type="term" value="P:dUTP biosynthetic process"/>
    <property type="evidence" value="ECO:0007669"/>
    <property type="project" value="InterPro"/>
</dbReference>
<organism evidence="3 4">
    <name type="scientific">Pseudonocardia autotrophica</name>
    <name type="common">Amycolata autotrophica</name>
    <name type="synonym">Nocardia autotrophica</name>
    <dbReference type="NCBI Taxonomy" id="2074"/>
    <lineage>
        <taxon>Bacteria</taxon>
        <taxon>Bacillati</taxon>
        <taxon>Actinomycetota</taxon>
        <taxon>Actinomycetes</taxon>
        <taxon>Pseudonocardiales</taxon>
        <taxon>Pseudonocardiaceae</taxon>
        <taxon>Pseudonocardia</taxon>
    </lineage>
</organism>
<dbReference type="Pfam" id="PF22769">
    <property type="entry name" value="DCD"/>
    <property type="match status" value="1"/>
</dbReference>
<dbReference type="AlphaFoldDB" id="A0A1Y2MLE6"/>
<keyword evidence="4" id="KW-1185">Reference proteome</keyword>
<evidence type="ECO:0000313" key="4">
    <source>
        <dbReference type="Proteomes" id="UP000194360"/>
    </source>
</evidence>
<proteinExistence type="predicted"/>
<name>A0A1Y2MLE6_PSEAH</name>
<reference evidence="3 4" key="1">
    <citation type="submission" date="2016-09" db="EMBL/GenBank/DDBJ databases">
        <title>Pseudonocardia autotrophica DSM535, a candidate organism with high potential of specific P450 cytochromes.</title>
        <authorList>
            <person name="Grumaz C."/>
            <person name="Vainshtein Y."/>
            <person name="Kirstahler P."/>
            <person name="Sohn K."/>
        </authorList>
    </citation>
    <scope>NUCLEOTIDE SEQUENCE [LARGE SCALE GENOMIC DNA]</scope>
    <source>
        <strain evidence="3 4">DSM 535</strain>
    </source>
</reference>
<evidence type="ECO:0000256" key="2">
    <source>
        <dbReference type="ARBA" id="ARBA00023080"/>
    </source>
</evidence>
<dbReference type="CDD" id="cd07557">
    <property type="entry name" value="trimeric_dUTPase"/>
    <property type="match status" value="1"/>
</dbReference>
<dbReference type="PANTHER" id="PTHR42680:SF3">
    <property type="entry name" value="DCTP DEAMINASE"/>
    <property type="match status" value="1"/>
</dbReference>
<keyword evidence="2" id="KW-0546">Nucleotide metabolism</keyword>
<dbReference type="Gene3D" id="2.70.40.10">
    <property type="match status" value="1"/>
</dbReference>
<evidence type="ECO:0000256" key="1">
    <source>
        <dbReference type="ARBA" id="ARBA00022801"/>
    </source>
</evidence>
<dbReference type="EMBL" id="MIGB01000043">
    <property type="protein sequence ID" value="OSY36095.1"/>
    <property type="molecule type" value="Genomic_DNA"/>
</dbReference>
<comment type="caution">
    <text evidence="3">The sequence shown here is derived from an EMBL/GenBank/DDBJ whole genome shotgun (WGS) entry which is preliminary data.</text>
</comment>
<protein>
    <submittedName>
        <fullName evidence="3">Deoxycytidine triphosphate deaminase</fullName>
        <ecNumber evidence="3">3.5.4.13</ecNumber>
    </submittedName>
</protein>
<dbReference type="EC" id="3.5.4.13" evidence="3"/>
<dbReference type="InterPro" id="IPR036157">
    <property type="entry name" value="dUTPase-like_sf"/>
</dbReference>
<keyword evidence="1 3" id="KW-0378">Hydrolase</keyword>
<dbReference type="InterPro" id="IPR033704">
    <property type="entry name" value="dUTPase_trimeric"/>
</dbReference>
<accession>A0A1Y2MLE6</accession>
<sequence length="196" mass="20824">MLPDHLIVARMQQGDLIVDPPPAVERLQPASIDVTLGDSYRGFTGNHTTVTLDQIPDDLTVGLPVEDGILLQPGDFVLATTAEHFTIPADLCAFLHGRSTLGRLGITCHVTAGLIDPGYRGHITLEVSNVGPVTILLRVGDPIGQVTFEQLTEAAARPYGHPDVRSRYQDQDGAAGPRAVPGLVELADVIQIRGGA</sequence>
<dbReference type="InterPro" id="IPR011962">
    <property type="entry name" value="dCTP_deaminase"/>
</dbReference>
<dbReference type="GO" id="GO:0008829">
    <property type="term" value="F:dCTP deaminase activity"/>
    <property type="evidence" value="ECO:0007669"/>
    <property type="project" value="UniProtKB-EC"/>
</dbReference>
<dbReference type="SUPFAM" id="SSF51283">
    <property type="entry name" value="dUTPase-like"/>
    <property type="match status" value="1"/>
</dbReference>